<evidence type="ECO:0000313" key="3">
    <source>
        <dbReference type="Proteomes" id="UP000587586"/>
    </source>
</evidence>
<evidence type="ECO:0000313" key="2">
    <source>
        <dbReference type="EMBL" id="GFO70373.1"/>
    </source>
</evidence>
<dbReference type="EMBL" id="BLXZ01000009">
    <property type="protein sequence ID" value="GFO70373.1"/>
    <property type="molecule type" value="Genomic_DNA"/>
</dbReference>
<name>A0A6V8NFL4_9BACT</name>
<feature type="domain" description="B12-binding" evidence="1">
    <location>
        <begin position="44"/>
        <end position="172"/>
    </location>
</feature>
<dbReference type="GO" id="GO:0046872">
    <property type="term" value="F:metal ion binding"/>
    <property type="evidence" value="ECO:0007669"/>
    <property type="project" value="InterPro"/>
</dbReference>
<sequence length="172" mass="18952">MQYEVGRLWQLNRVTVALEHFCTAVTQNIMLELYSKIISGKRVGKSVLSCCAGAELHEVGIRMVNDFFEMAGWDSYYLGAGVAPEQLIEAFCSRNPDLVAISATMTYHVPTVADLVRAVREADPSRRTRIVVGGAPFTRNPGLWRSVGADGWAPDAERAIKLAQELVALEQP</sequence>
<protein>
    <recommendedName>
        <fullName evidence="1">B12-binding domain-containing protein</fullName>
    </recommendedName>
</protein>
<comment type="caution">
    <text evidence="2">The sequence shown here is derived from an EMBL/GenBank/DDBJ whole genome shotgun (WGS) entry which is preliminary data.</text>
</comment>
<dbReference type="AlphaFoldDB" id="A0A6V8NFL4"/>
<dbReference type="Gene3D" id="1.10.1240.10">
    <property type="entry name" value="Methionine synthase domain"/>
    <property type="match status" value="1"/>
</dbReference>
<dbReference type="CDD" id="cd02065">
    <property type="entry name" value="B12-binding_like"/>
    <property type="match status" value="1"/>
</dbReference>
<dbReference type="Gene3D" id="3.40.50.280">
    <property type="entry name" value="Cobalamin-binding domain"/>
    <property type="match status" value="1"/>
</dbReference>
<gene>
    <name evidence="2" type="ORF">GMLC_39520</name>
</gene>
<dbReference type="GO" id="GO:0031419">
    <property type="term" value="F:cobalamin binding"/>
    <property type="evidence" value="ECO:0007669"/>
    <property type="project" value="InterPro"/>
</dbReference>
<reference evidence="3" key="1">
    <citation type="submission" date="2020-06" db="EMBL/GenBank/DDBJ databases">
        <title>Draft genomic sequecing of Geomonas sp. Red745.</title>
        <authorList>
            <person name="Itoh H."/>
            <person name="Xu Z.X."/>
            <person name="Ushijima N."/>
            <person name="Masuda Y."/>
            <person name="Shiratori Y."/>
            <person name="Senoo K."/>
        </authorList>
    </citation>
    <scope>NUCLEOTIDE SEQUENCE [LARGE SCALE GENOMIC DNA]</scope>
    <source>
        <strain evidence="3">Red745</strain>
    </source>
</reference>
<dbReference type="PROSITE" id="PS51332">
    <property type="entry name" value="B12_BINDING"/>
    <property type="match status" value="1"/>
</dbReference>
<evidence type="ECO:0000259" key="1">
    <source>
        <dbReference type="PROSITE" id="PS51332"/>
    </source>
</evidence>
<organism evidence="2 3">
    <name type="scientific">Geomonas limicola</name>
    <dbReference type="NCBI Taxonomy" id="2740186"/>
    <lineage>
        <taxon>Bacteria</taxon>
        <taxon>Pseudomonadati</taxon>
        <taxon>Thermodesulfobacteriota</taxon>
        <taxon>Desulfuromonadia</taxon>
        <taxon>Geobacterales</taxon>
        <taxon>Geobacteraceae</taxon>
        <taxon>Geomonas</taxon>
    </lineage>
</organism>
<dbReference type="InterPro" id="IPR036594">
    <property type="entry name" value="Meth_synthase_dom"/>
</dbReference>
<dbReference type="InterPro" id="IPR036724">
    <property type="entry name" value="Cobalamin-bd_sf"/>
</dbReference>
<dbReference type="Proteomes" id="UP000587586">
    <property type="component" value="Unassembled WGS sequence"/>
</dbReference>
<keyword evidence="3" id="KW-1185">Reference proteome</keyword>
<accession>A0A6V8NFL4</accession>
<proteinExistence type="predicted"/>
<dbReference type="Pfam" id="PF02310">
    <property type="entry name" value="B12-binding"/>
    <property type="match status" value="1"/>
</dbReference>
<dbReference type="SUPFAM" id="SSF52242">
    <property type="entry name" value="Cobalamin (vitamin B12)-binding domain"/>
    <property type="match status" value="1"/>
</dbReference>
<dbReference type="InterPro" id="IPR006158">
    <property type="entry name" value="Cobalamin-bd"/>
</dbReference>